<evidence type="ECO:0000256" key="1">
    <source>
        <dbReference type="SAM" id="MobiDB-lite"/>
    </source>
</evidence>
<feature type="region of interest" description="Disordered" evidence="1">
    <location>
        <begin position="59"/>
        <end position="87"/>
    </location>
</feature>
<reference evidence="2 3" key="1">
    <citation type="journal article" date="2015" name="Antonie Van Leeuwenhoek">
        <title>Prauserella endophytica sp. nov., an endophytic actinobacterium isolated from Tamarix taklamakanensis.</title>
        <authorList>
            <person name="Liu J.M."/>
            <person name="Habden X."/>
            <person name="Guo L."/>
            <person name="Tuo L."/>
            <person name="Jiang Z.K."/>
            <person name="Liu S.W."/>
            <person name="Liu X.F."/>
            <person name="Chen L."/>
            <person name="Li R.F."/>
            <person name="Zhang Y.Q."/>
            <person name="Sun C.H."/>
        </authorList>
    </citation>
    <scope>NUCLEOTIDE SEQUENCE [LARGE SCALE GENOMIC DNA]</scope>
    <source>
        <strain evidence="2 3">CGMCC 4.7182</strain>
    </source>
</reference>
<sequence>MSVTSWVPFVQCAQQAITSGLGEWELPQARAGGGREPGERTKEDEEHRLLMENVIVRDSGTAETVPREHIGTKPRREGDVAAAHDGP</sequence>
<accession>A0ABY2S2Q9</accession>
<organism evidence="2 3">
    <name type="scientific">Prauserella endophytica</name>
    <dbReference type="NCBI Taxonomy" id="1592324"/>
    <lineage>
        <taxon>Bacteria</taxon>
        <taxon>Bacillati</taxon>
        <taxon>Actinomycetota</taxon>
        <taxon>Actinomycetes</taxon>
        <taxon>Pseudonocardiales</taxon>
        <taxon>Pseudonocardiaceae</taxon>
        <taxon>Prauserella</taxon>
        <taxon>Prauserella coralliicola group</taxon>
    </lineage>
</organism>
<keyword evidence="3" id="KW-1185">Reference proteome</keyword>
<gene>
    <name evidence="2" type="ORF">FCN18_19705</name>
</gene>
<dbReference type="RefSeq" id="WP_113644757.1">
    <property type="nucleotide sequence ID" value="NZ_SWMS01000010.1"/>
</dbReference>
<comment type="caution">
    <text evidence="2">The sequence shown here is derived from an EMBL/GenBank/DDBJ whole genome shotgun (WGS) entry which is preliminary data.</text>
</comment>
<protein>
    <submittedName>
        <fullName evidence="2">Uncharacterized protein</fullName>
    </submittedName>
</protein>
<dbReference type="EMBL" id="SWMS01000010">
    <property type="protein sequence ID" value="TKG69708.1"/>
    <property type="molecule type" value="Genomic_DNA"/>
</dbReference>
<feature type="compositionally biased region" description="Basic and acidic residues" evidence="1">
    <location>
        <begin position="65"/>
        <end position="79"/>
    </location>
</feature>
<evidence type="ECO:0000313" key="2">
    <source>
        <dbReference type="EMBL" id="TKG69708.1"/>
    </source>
</evidence>
<proteinExistence type="predicted"/>
<dbReference type="Proteomes" id="UP000309992">
    <property type="component" value="Unassembled WGS sequence"/>
</dbReference>
<name>A0ABY2S2Q9_9PSEU</name>
<evidence type="ECO:0000313" key="3">
    <source>
        <dbReference type="Proteomes" id="UP000309992"/>
    </source>
</evidence>